<feature type="compositionally biased region" description="Low complexity" evidence="1">
    <location>
        <begin position="40"/>
        <end position="49"/>
    </location>
</feature>
<gene>
    <name evidence="3" type="ORF">SAMEA4412665_00435</name>
</gene>
<name>A0A239W7Q4_9ACTN</name>
<evidence type="ECO:0000256" key="1">
    <source>
        <dbReference type="SAM" id="MobiDB-lite"/>
    </source>
</evidence>
<feature type="region of interest" description="Disordered" evidence="1">
    <location>
        <begin position="30"/>
        <end position="50"/>
    </location>
</feature>
<keyword evidence="2" id="KW-0732">Signal</keyword>
<dbReference type="PROSITE" id="PS51257">
    <property type="entry name" value="PROKAR_LIPOPROTEIN"/>
    <property type="match status" value="1"/>
</dbReference>
<dbReference type="EMBL" id="LT906441">
    <property type="protein sequence ID" value="SNV30541.1"/>
    <property type="molecule type" value="Genomic_DNA"/>
</dbReference>
<feature type="signal peptide" evidence="2">
    <location>
        <begin position="1"/>
        <end position="25"/>
    </location>
</feature>
<organism evidence="3 4">
    <name type="scientific">Cutibacterium granulosum</name>
    <dbReference type="NCBI Taxonomy" id="33011"/>
    <lineage>
        <taxon>Bacteria</taxon>
        <taxon>Bacillati</taxon>
        <taxon>Actinomycetota</taxon>
        <taxon>Actinomycetes</taxon>
        <taxon>Propionibacteriales</taxon>
        <taxon>Propionibacteriaceae</taxon>
        <taxon>Cutibacterium</taxon>
    </lineage>
</organism>
<dbReference type="AlphaFoldDB" id="A0A239W7Q4"/>
<sequence>MDTGRCGRTTAVLLAAVLCPAMLLGGCGHDQSPASPPPSTSSSPTPLSSVRNARWAVPVRTSGTWLGAFGDSRVRIDVFQAGMATSPRASVMVDPRTSEPIIRKGDTLVGLRYVVTNVSDDPIRLGLGTVTLSTRYPDWSWAQDLLAMRDQKLEEKLGCPAVPFTRHPGPAPYVLAPGESFMMGHLVPFEPAEKLQVKGKVTVVDESGAPDPGLGWTVSGDVQLP</sequence>
<evidence type="ECO:0000313" key="3">
    <source>
        <dbReference type="EMBL" id="SNV30541.1"/>
    </source>
</evidence>
<evidence type="ECO:0000256" key="2">
    <source>
        <dbReference type="SAM" id="SignalP"/>
    </source>
</evidence>
<evidence type="ECO:0008006" key="5">
    <source>
        <dbReference type="Google" id="ProtNLM"/>
    </source>
</evidence>
<dbReference type="eggNOG" id="ENOG50334YM">
    <property type="taxonomic scope" value="Bacteria"/>
</dbReference>
<protein>
    <recommendedName>
        <fullName evidence="5">DUF4352 domain-containing protein</fullName>
    </recommendedName>
</protein>
<dbReference type="KEGG" id="cgrn:4412665_00435"/>
<reference evidence="3 4" key="1">
    <citation type="submission" date="2017-06" db="EMBL/GenBank/DDBJ databases">
        <authorList>
            <consortium name="Pathogen Informatics"/>
        </authorList>
    </citation>
    <scope>NUCLEOTIDE SEQUENCE [LARGE SCALE GENOMIC DNA]</scope>
    <source>
        <strain evidence="3 4">NCTC11865</strain>
    </source>
</reference>
<proteinExistence type="predicted"/>
<feature type="chain" id="PRO_5038742445" description="DUF4352 domain-containing protein" evidence="2">
    <location>
        <begin position="26"/>
        <end position="225"/>
    </location>
</feature>
<evidence type="ECO:0000313" key="4">
    <source>
        <dbReference type="Proteomes" id="UP000215332"/>
    </source>
</evidence>
<accession>A0A239W7Q4</accession>
<dbReference type="Proteomes" id="UP000215332">
    <property type="component" value="Chromosome 1"/>
</dbReference>